<feature type="domain" description="Resolvase HTH" evidence="1">
    <location>
        <begin position="2"/>
        <end position="36"/>
    </location>
</feature>
<dbReference type="RefSeq" id="WP_259083334.1">
    <property type="nucleotide sequence ID" value="NZ_JANTYZ010000002.1"/>
</dbReference>
<evidence type="ECO:0000313" key="3">
    <source>
        <dbReference type="Proteomes" id="UP001155034"/>
    </source>
</evidence>
<dbReference type="Gene3D" id="1.10.10.10">
    <property type="entry name" value="Winged helix-like DNA-binding domain superfamily/Winged helix DNA-binding domain"/>
    <property type="match status" value="1"/>
</dbReference>
<gene>
    <name evidence="2" type="ORF">GGP82_001200</name>
</gene>
<reference evidence="2" key="1">
    <citation type="submission" date="2022-08" db="EMBL/GenBank/DDBJ databases">
        <title>Genomic Encyclopedia of Type Strains, Phase V (KMG-V): Genome sequencing to study the core and pangenomes of soil and plant-associated prokaryotes.</title>
        <authorList>
            <person name="Whitman W."/>
        </authorList>
    </citation>
    <scope>NUCLEOTIDE SEQUENCE</scope>
    <source>
        <strain evidence="2">SP2016B</strain>
    </source>
</reference>
<dbReference type="Pfam" id="PF02796">
    <property type="entry name" value="HTH_7"/>
    <property type="match status" value="1"/>
</dbReference>
<name>A0A9X2RAU0_9BACT</name>
<evidence type="ECO:0000259" key="1">
    <source>
        <dbReference type="Pfam" id="PF02796"/>
    </source>
</evidence>
<dbReference type="InterPro" id="IPR006120">
    <property type="entry name" value="Resolvase_HTH_dom"/>
</dbReference>
<dbReference type="InterPro" id="IPR036388">
    <property type="entry name" value="WH-like_DNA-bd_sf"/>
</dbReference>
<evidence type="ECO:0000313" key="2">
    <source>
        <dbReference type="EMBL" id="MCS3864654.1"/>
    </source>
</evidence>
<dbReference type="EMBL" id="JANTYZ010000002">
    <property type="protein sequence ID" value="MCS3864654.1"/>
    <property type="molecule type" value="Genomic_DNA"/>
</dbReference>
<proteinExistence type="predicted"/>
<comment type="caution">
    <text evidence="2">The sequence shown here is derived from an EMBL/GenBank/DDBJ whole genome shotgun (WGS) entry which is preliminary data.</text>
</comment>
<sequence>MDIYELVRRYHDGASISKISERLSLARKTVRRYLRKAEEAGLSWEEPLPEREKLLDLLRPLLPDPSRACPAQEQFEDHWPELRELVTRETGPLKPKSAFGIVQQKYSLTASYSSFKRFWRSKQEELGEADPALTCRFEVDPGEEVQIDYGRMGLIYDRVEKRNRTVYAFIATLSHSRFTFVELTYSQDQKSFVGSNVRMVEFFGGVPRRVVALPHQLSYRSRGVASSPILPAAVP</sequence>
<organism evidence="2 3">
    <name type="scientific">Salinibacter ruber</name>
    <dbReference type="NCBI Taxonomy" id="146919"/>
    <lineage>
        <taxon>Bacteria</taxon>
        <taxon>Pseudomonadati</taxon>
        <taxon>Rhodothermota</taxon>
        <taxon>Rhodothermia</taxon>
        <taxon>Rhodothermales</taxon>
        <taxon>Salinibacteraceae</taxon>
        <taxon>Salinibacter</taxon>
    </lineage>
</organism>
<dbReference type="AlphaFoldDB" id="A0A9X2RAU0"/>
<protein>
    <submittedName>
        <fullName evidence="2">Transposase</fullName>
    </submittedName>
</protein>
<dbReference type="Proteomes" id="UP001155034">
    <property type="component" value="Unassembled WGS sequence"/>
</dbReference>
<accession>A0A9X2RAU0</accession>
<dbReference type="PANTHER" id="PTHR35004">
    <property type="entry name" value="TRANSPOSASE RV3428C-RELATED"/>
    <property type="match status" value="1"/>
</dbReference>